<dbReference type="PANTHER" id="PTHR46413">
    <property type="entry name" value="HEAVY METAL-ASSOCIATED ISOPRENYLATED PLANT PROTEIN 6"/>
    <property type="match status" value="1"/>
</dbReference>
<organism evidence="1 2">
    <name type="scientific">Brassica rapa subsp. trilocularis</name>
    <dbReference type="NCBI Taxonomy" id="1813537"/>
    <lineage>
        <taxon>Eukaryota</taxon>
        <taxon>Viridiplantae</taxon>
        <taxon>Streptophyta</taxon>
        <taxon>Embryophyta</taxon>
        <taxon>Tracheophyta</taxon>
        <taxon>Spermatophyta</taxon>
        <taxon>Magnoliopsida</taxon>
        <taxon>eudicotyledons</taxon>
        <taxon>Gunneridae</taxon>
        <taxon>Pentapetalae</taxon>
        <taxon>rosids</taxon>
        <taxon>malvids</taxon>
        <taxon>Brassicales</taxon>
        <taxon>Brassicaceae</taxon>
        <taxon>Brassiceae</taxon>
        <taxon>Brassica</taxon>
    </lineage>
</organism>
<name>A0ABQ7LLS5_BRACM</name>
<evidence type="ECO:0000313" key="2">
    <source>
        <dbReference type="Proteomes" id="UP000823674"/>
    </source>
</evidence>
<evidence type="ECO:0000313" key="1">
    <source>
        <dbReference type="EMBL" id="KAG5387533.1"/>
    </source>
</evidence>
<accession>A0ABQ7LLS5</accession>
<evidence type="ECO:0008006" key="3">
    <source>
        <dbReference type="Google" id="ProtNLM"/>
    </source>
</evidence>
<protein>
    <recommendedName>
        <fullName evidence="3">CBS domain-containing protein</fullName>
    </recommendedName>
</protein>
<proteinExistence type="predicted"/>
<gene>
    <name evidence="1" type="primary">A09p081790.1_BraROA</name>
    <name evidence="1" type="ORF">IGI04_039003</name>
</gene>
<dbReference type="PANTHER" id="PTHR46413:SF1">
    <property type="entry name" value="HEAVY METAL-ASSOCIATED ISOPRENYLATED PLANT PROTEIN 6"/>
    <property type="match status" value="1"/>
</dbReference>
<reference evidence="1 2" key="1">
    <citation type="submission" date="2021-03" db="EMBL/GenBank/DDBJ databases">
        <authorList>
            <person name="King G.J."/>
            <person name="Bancroft I."/>
            <person name="Baten A."/>
            <person name="Bloomfield J."/>
            <person name="Borpatragohain P."/>
            <person name="He Z."/>
            <person name="Irish N."/>
            <person name="Irwin J."/>
            <person name="Liu K."/>
            <person name="Mauleon R.P."/>
            <person name="Moore J."/>
            <person name="Morris R."/>
            <person name="Ostergaard L."/>
            <person name="Wang B."/>
            <person name="Wells R."/>
        </authorList>
    </citation>
    <scope>NUCLEOTIDE SEQUENCE [LARGE SCALE GENOMIC DNA]</scope>
    <source>
        <strain evidence="1">R-o-18</strain>
        <tissue evidence="1">Leaf</tissue>
    </source>
</reference>
<dbReference type="Proteomes" id="UP000823674">
    <property type="component" value="Chromosome A09"/>
</dbReference>
<dbReference type="InterPro" id="IPR044594">
    <property type="entry name" value="HIPP01/3/5/6"/>
</dbReference>
<dbReference type="EMBL" id="JADBGQ010000008">
    <property type="protein sequence ID" value="KAG5387533.1"/>
    <property type="molecule type" value="Genomic_DNA"/>
</dbReference>
<comment type="caution">
    <text evidence="1">The sequence shown here is derived from an EMBL/GenBank/DDBJ whole genome shotgun (WGS) entry which is preliminary data.</text>
</comment>
<sequence>MGLTQSSFDSASAKNLVIVKEIIDVKQLISYLKLKRTVEVVPAKTEEAVAEVQNPFLTSLLVVWVNSIVTDSAKNLVTVKGIIDVKQLIPSLKLRHTVEVVPAKTEEAVAEVQNPFMISLFAVRV</sequence>
<keyword evidence="2" id="KW-1185">Reference proteome</keyword>